<reference evidence="1" key="1">
    <citation type="submission" date="2019-10" db="EMBL/GenBank/DDBJ databases">
        <authorList>
            <person name="Soares A.E.R."/>
            <person name="Aleixo A."/>
            <person name="Schneider P."/>
            <person name="Miyaki C.Y."/>
            <person name="Schneider M.P."/>
            <person name="Mello C."/>
            <person name="Vasconcelos A.T.R."/>
        </authorList>
    </citation>
    <scope>NUCLEOTIDE SEQUENCE</scope>
    <source>
        <tissue evidence="1">Muscle</tissue>
    </source>
</reference>
<organism evidence="1 2">
    <name type="scientific">Willisornis vidua</name>
    <name type="common">Xingu scale-backed antbird</name>
    <dbReference type="NCBI Taxonomy" id="1566151"/>
    <lineage>
        <taxon>Eukaryota</taxon>
        <taxon>Metazoa</taxon>
        <taxon>Chordata</taxon>
        <taxon>Craniata</taxon>
        <taxon>Vertebrata</taxon>
        <taxon>Euteleostomi</taxon>
        <taxon>Archelosauria</taxon>
        <taxon>Archosauria</taxon>
        <taxon>Dinosauria</taxon>
        <taxon>Saurischia</taxon>
        <taxon>Theropoda</taxon>
        <taxon>Coelurosauria</taxon>
        <taxon>Aves</taxon>
        <taxon>Neognathae</taxon>
        <taxon>Neoaves</taxon>
        <taxon>Telluraves</taxon>
        <taxon>Australaves</taxon>
        <taxon>Passeriformes</taxon>
        <taxon>Thamnophilidae</taxon>
        <taxon>Willisornis</taxon>
    </lineage>
</organism>
<comment type="caution">
    <text evidence="1">The sequence shown here is derived from an EMBL/GenBank/DDBJ whole genome shotgun (WGS) entry which is preliminary data.</text>
</comment>
<dbReference type="EMBL" id="WHWB01032803">
    <property type="protein sequence ID" value="KAJ7423584.1"/>
    <property type="molecule type" value="Genomic_DNA"/>
</dbReference>
<dbReference type="Proteomes" id="UP001145742">
    <property type="component" value="Unassembled WGS sequence"/>
</dbReference>
<sequence length="179" mass="20035">MRFNKTKCKVLHLGQGKPQYQYRLGDEQMESSPAEKDLGMMMDERLDMTLQCALAAQKVNCILGCTKRNMTGRSKEVILPLSCSGETSPGVLHPALGSSVKERHGSVRAGAEKSHKNDQRNIPLLLQGKAERVVVVQPEEETILGRPYASFPVSKRELIRKPERDFLQGQIVIKKVYSD</sequence>
<protein>
    <submittedName>
        <fullName evidence="1">Rna-directed dna polymerase from mobile element jockey-like</fullName>
    </submittedName>
</protein>
<gene>
    <name evidence="1" type="ORF">WISP_33298</name>
</gene>
<evidence type="ECO:0000313" key="1">
    <source>
        <dbReference type="EMBL" id="KAJ7423584.1"/>
    </source>
</evidence>
<proteinExistence type="predicted"/>
<dbReference type="PANTHER" id="PTHR33332">
    <property type="entry name" value="REVERSE TRANSCRIPTASE DOMAIN-CONTAINING PROTEIN"/>
    <property type="match status" value="1"/>
</dbReference>
<evidence type="ECO:0000313" key="2">
    <source>
        <dbReference type="Proteomes" id="UP001145742"/>
    </source>
</evidence>
<keyword evidence="2" id="KW-1185">Reference proteome</keyword>
<name>A0ABQ9DNY5_9PASS</name>
<accession>A0ABQ9DNY5</accession>